<dbReference type="RefSeq" id="WP_207727006.1">
    <property type="nucleotide sequence ID" value="NZ_JACHEN010000016.1"/>
</dbReference>
<name>A0A841L081_9FIRM</name>
<proteinExistence type="predicted"/>
<reference evidence="2 3" key="1">
    <citation type="submission" date="2020-08" db="EMBL/GenBank/DDBJ databases">
        <title>Genomic Encyclopedia of Type Strains, Phase IV (KMG-IV): sequencing the most valuable type-strain genomes for metagenomic binning, comparative biology and taxonomic classification.</title>
        <authorList>
            <person name="Goeker M."/>
        </authorList>
    </citation>
    <scope>NUCLEOTIDE SEQUENCE [LARGE SCALE GENOMIC DNA]</scope>
    <source>
        <strain evidence="2 3">DSM 103526</strain>
    </source>
</reference>
<dbReference type="Proteomes" id="UP000579281">
    <property type="component" value="Unassembled WGS sequence"/>
</dbReference>
<keyword evidence="1" id="KW-1133">Transmembrane helix</keyword>
<evidence type="ECO:0000313" key="3">
    <source>
        <dbReference type="Proteomes" id="UP000579281"/>
    </source>
</evidence>
<dbReference type="EMBL" id="JACHEN010000016">
    <property type="protein sequence ID" value="MBB6216572.1"/>
    <property type="molecule type" value="Genomic_DNA"/>
</dbReference>
<feature type="transmembrane region" description="Helical" evidence="1">
    <location>
        <begin position="7"/>
        <end position="27"/>
    </location>
</feature>
<sequence length="95" mass="11118">MKRWISWIIIYITCISVLLSLGFSFNIKNKLANGCSPINVFKNIEYISWEEKKMRENPDYDNLSIFIDINAKTLELINLDDNSVLKRYLIANGKE</sequence>
<dbReference type="AlphaFoldDB" id="A0A841L081"/>
<protein>
    <submittedName>
        <fullName evidence="2">Uncharacterized protein</fullName>
    </submittedName>
</protein>
<comment type="caution">
    <text evidence="2">The sequence shown here is derived from an EMBL/GenBank/DDBJ whole genome shotgun (WGS) entry which is preliminary data.</text>
</comment>
<evidence type="ECO:0000313" key="2">
    <source>
        <dbReference type="EMBL" id="MBB6216572.1"/>
    </source>
</evidence>
<gene>
    <name evidence="2" type="ORF">HNQ80_002676</name>
</gene>
<evidence type="ECO:0000256" key="1">
    <source>
        <dbReference type="SAM" id="Phobius"/>
    </source>
</evidence>
<keyword evidence="1" id="KW-0472">Membrane</keyword>
<keyword evidence="3" id="KW-1185">Reference proteome</keyword>
<keyword evidence="1" id="KW-0812">Transmembrane</keyword>
<accession>A0A841L081</accession>
<organism evidence="2 3">
    <name type="scientific">Anaerosolibacter carboniphilus</name>
    <dbReference type="NCBI Taxonomy" id="1417629"/>
    <lineage>
        <taxon>Bacteria</taxon>
        <taxon>Bacillati</taxon>
        <taxon>Bacillota</taxon>
        <taxon>Clostridia</taxon>
        <taxon>Peptostreptococcales</taxon>
        <taxon>Thermotaleaceae</taxon>
        <taxon>Anaerosolibacter</taxon>
    </lineage>
</organism>